<evidence type="ECO:0000313" key="1">
    <source>
        <dbReference type="EMBL" id="PYE14962.1"/>
    </source>
</evidence>
<sequence>MRKLLAGVLIVLCVATVTDFSVAAYAEYRYSRALQAASDLDFDPEVTITGFPFIAQAAGDDYEQIGITARGTDLGNGRRGDLRSRLSGVHRVGGDWVITESTQLRVDQVTGSLKIDSVNLGRFLGIEDLTVTTPAPENKAGGGGPGDGILSSDRGLVLTGTVNLPKPGNTGHTDAPEREKVSVSADLSVRDGALRIDATSLYSGSADHVESDVADADLPFVLAQFSQTLPVLPLPWSLRAVSAASQGSDVVLDGEPRPLVVTARDFLPGS</sequence>
<comment type="caution">
    <text evidence="1">The sequence shown here is derived from an EMBL/GenBank/DDBJ whole genome shotgun (WGS) entry which is preliminary data.</text>
</comment>
<protein>
    <recommendedName>
        <fullName evidence="3">DUF2993 family protein</fullName>
    </recommendedName>
</protein>
<dbReference type="RefSeq" id="WP_158539987.1">
    <property type="nucleotide sequence ID" value="NZ_QJSP01000011.1"/>
</dbReference>
<name>A0A318RI54_WILLI</name>
<organism evidence="1 2">
    <name type="scientific">Williamsia limnetica</name>
    <dbReference type="NCBI Taxonomy" id="882452"/>
    <lineage>
        <taxon>Bacteria</taxon>
        <taxon>Bacillati</taxon>
        <taxon>Actinomycetota</taxon>
        <taxon>Actinomycetes</taxon>
        <taxon>Mycobacteriales</taxon>
        <taxon>Nocardiaceae</taxon>
        <taxon>Williamsia</taxon>
    </lineage>
</organism>
<dbReference type="Proteomes" id="UP000247591">
    <property type="component" value="Unassembled WGS sequence"/>
</dbReference>
<dbReference type="AlphaFoldDB" id="A0A318RI54"/>
<dbReference type="InterPro" id="IPR021373">
    <property type="entry name" value="DUF2993"/>
</dbReference>
<reference evidence="1 2" key="1">
    <citation type="submission" date="2018-06" db="EMBL/GenBank/DDBJ databases">
        <title>Genomic Encyclopedia of Type Strains, Phase IV (KMG-IV): sequencing the most valuable type-strain genomes for metagenomic binning, comparative biology and taxonomic classification.</title>
        <authorList>
            <person name="Goeker M."/>
        </authorList>
    </citation>
    <scope>NUCLEOTIDE SEQUENCE [LARGE SCALE GENOMIC DNA]</scope>
    <source>
        <strain evidence="1 2">DSM 45521</strain>
    </source>
</reference>
<accession>A0A318RI54</accession>
<proteinExistence type="predicted"/>
<dbReference type="OrthoDB" id="3215846at2"/>
<dbReference type="Pfam" id="PF11209">
    <property type="entry name" value="LmeA"/>
    <property type="match status" value="1"/>
</dbReference>
<gene>
    <name evidence="1" type="ORF">DFR67_11137</name>
</gene>
<evidence type="ECO:0000313" key="2">
    <source>
        <dbReference type="Proteomes" id="UP000247591"/>
    </source>
</evidence>
<keyword evidence="2" id="KW-1185">Reference proteome</keyword>
<dbReference type="EMBL" id="QJSP01000011">
    <property type="protein sequence ID" value="PYE14962.1"/>
    <property type="molecule type" value="Genomic_DNA"/>
</dbReference>
<evidence type="ECO:0008006" key="3">
    <source>
        <dbReference type="Google" id="ProtNLM"/>
    </source>
</evidence>